<evidence type="ECO:0000313" key="3">
    <source>
        <dbReference type="Proteomes" id="UP001595604"/>
    </source>
</evidence>
<gene>
    <name evidence="2" type="ORF">ACFOD9_02640</name>
</gene>
<dbReference type="Pfam" id="PF09476">
    <property type="entry name" value="Pilus_CpaD"/>
    <property type="match status" value="1"/>
</dbReference>
<name>A0ABV7IQK1_9SPHN</name>
<feature type="signal peptide" evidence="1">
    <location>
        <begin position="1"/>
        <end position="26"/>
    </location>
</feature>
<sequence>MSIAMHTKILTKVPAALALSLGLALAGCGGMATNRGLESVHQPVVEKTNYVLDLTTGPGGLSLPEQRRLAGWFDAMNLRYGDKVFIDDPLASGATRAAVEAVAARFGMLLSEGTPVTQGYVNAGTARVVVVRAVASVPGCPDWGNNADTNFANATSHGYGCAVNGNLAAMVADPEHLIHGATGSGQTVVMSSNKAIDAYRERSATAGQAKAQSTGGN</sequence>
<evidence type="ECO:0000256" key="1">
    <source>
        <dbReference type="SAM" id="SignalP"/>
    </source>
</evidence>
<keyword evidence="2" id="KW-0449">Lipoprotein</keyword>
<organism evidence="2 3">
    <name type="scientific">Novosphingobium bradum</name>
    <dbReference type="NCBI Taxonomy" id="1737444"/>
    <lineage>
        <taxon>Bacteria</taxon>
        <taxon>Pseudomonadati</taxon>
        <taxon>Pseudomonadota</taxon>
        <taxon>Alphaproteobacteria</taxon>
        <taxon>Sphingomonadales</taxon>
        <taxon>Sphingomonadaceae</taxon>
        <taxon>Novosphingobium</taxon>
    </lineage>
</organism>
<proteinExistence type="predicted"/>
<protein>
    <submittedName>
        <fullName evidence="2">CpaD family pilus assembly lipoprotein</fullName>
    </submittedName>
</protein>
<reference evidence="3" key="1">
    <citation type="journal article" date="2019" name="Int. J. Syst. Evol. Microbiol.">
        <title>The Global Catalogue of Microorganisms (GCM) 10K type strain sequencing project: providing services to taxonomists for standard genome sequencing and annotation.</title>
        <authorList>
            <consortium name="The Broad Institute Genomics Platform"/>
            <consortium name="The Broad Institute Genome Sequencing Center for Infectious Disease"/>
            <person name="Wu L."/>
            <person name="Ma J."/>
        </authorList>
    </citation>
    <scope>NUCLEOTIDE SEQUENCE [LARGE SCALE GENOMIC DNA]</scope>
    <source>
        <strain evidence="3">KCTC 42984</strain>
    </source>
</reference>
<dbReference type="Proteomes" id="UP001595604">
    <property type="component" value="Unassembled WGS sequence"/>
</dbReference>
<feature type="chain" id="PRO_5045652162" evidence="1">
    <location>
        <begin position="27"/>
        <end position="217"/>
    </location>
</feature>
<evidence type="ECO:0000313" key="2">
    <source>
        <dbReference type="EMBL" id="MFC3173143.1"/>
    </source>
</evidence>
<dbReference type="EMBL" id="JBHRTQ010000003">
    <property type="protein sequence ID" value="MFC3173143.1"/>
    <property type="molecule type" value="Genomic_DNA"/>
</dbReference>
<dbReference type="InterPro" id="IPR019027">
    <property type="entry name" value="Pilus_biogenesis_CpaD-related"/>
</dbReference>
<keyword evidence="3" id="KW-1185">Reference proteome</keyword>
<comment type="caution">
    <text evidence="2">The sequence shown here is derived from an EMBL/GenBank/DDBJ whole genome shotgun (WGS) entry which is preliminary data.</text>
</comment>
<keyword evidence="1" id="KW-0732">Signal</keyword>
<dbReference type="RefSeq" id="WP_379508536.1">
    <property type="nucleotide sequence ID" value="NZ_JBHRTQ010000003.1"/>
</dbReference>
<accession>A0ABV7IQK1</accession>